<keyword evidence="18" id="KW-1185">Reference proteome</keyword>
<dbReference type="InterPro" id="IPR027417">
    <property type="entry name" value="P-loop_NTPase"/>
</dbReference>
<accession>Q54RN8</accession>
<keyword evidence="8 14" id="KW-0067">ATP-binding</keyword>
<evidence type="ECO:0000256" key="11">
    <source>
        <dbReference type="ARBA" id="ARBA00023242"/>
    </source>
</evidence>
<feature type="region of interest" description="Disordered" evidence="15">
    <location>
        <begin position="585"/>
        <end position="617"/>
    </location>
</feature>
<evidence type="ECO:0000256" key="7">
    <source>
        <dbReference type="ARBA" id="ARBA00022806"/>
    </source>
</evidence>
<evidence type="ECO:0000256" key="9">
    <source>
        <dbReference type="ARBA" id="ARBA00023125"/>
    </source>
</evidence>
<comment type="subcellular location">
    <subcellularLocation>
        <location evidence="1">Nucleus</location>
    </subcellularLocation>
</comment>
<comment type="similarity">
    <text evidence="2 14">Belongs to the MCM family.</text>
</comment>
<dbReference type="OMA" id="THTVDWQ"/>
<dbReference type="VEuPathDB" id="AmoebaDB:DDB_G0283009"/>
<dbReference type="GO" id="GO:0005634">
    <property type="term" value="C:nucleus"/>
    <property type="evidence" value="ECO:0000318"/>
    <property type="project" value="GO_Central"/>
</dbReference>
<evidence type="ECO:0000313" key="17">
    <source>
        <dbReference type="EMBL" id="EAL65948.1"/>
    </source>
</evidence>
<dbReference type="eggNOG" id="KOG0480">
    <property type="taxonomic scope" value="Eukaryota"/>
</dbReference>
<evidence type="ECO:0000256" key="12">
    <source>
        <dbReference type="ARBA" id="ARBA00042306"/>
    </source>
</evidence>
<keyword evidence="7" id="KW-0347">Helicase</keyword>
<evidence type="ECO:0000256" key="5">
    <source>
        <dbReference type="ARBA" id="ARBA00022763"/>
    </source>
</evidence>
<dbReference type="GO" id="GO:0003697">
    <property type="term" value="F:single-stranded DNA binding"/>
    <property type="evidence" value="ECO:0000318"/>
    <property type="project" value="GO_Central"/>
</dbReference>
<name>Q54RN8_DICDI</name>
<dbReference type="CDD" id="cd22247">
    <property type="entry name" value="MCM8_WHD"/>
    <property type="match status" value="1"/>
</dbReference>
<dbReference type="SMART" id="SM00382">
    <property type="entry name" value="AAA"/>
    <property type="match status" value="1"/>
</dbReference>
<dbReference type="GO" id="GO:0005524">
    <property type="term" value="F:ATP binding"/>
    <property type="evidence" value="ECO:0007669"/>
    <property type="project" value="UniProtKB-KW"/>
</dbReference>
<dbReference type="KEGG" id="ddi:DDB_G0283009"/>
<evidence type="ECO:0000313" key="18">
    <source>
        <dbReference type="Proteomes" id="UP000002195"/>
    </source>
</evidence>
<dbReference type="SMART" id="SM00350">
    <property type="entry name" value="MCM"/>
    <property type="match status" value="1"/>
</dbReference>
<dbReference type="Pfam" id="PF17855">
    <property type="entry name" value="MCM_lid"/>
    <property type="match status" value="1"/>
</dbReference>
<evidence type="ECO:0000256" key="13">
    <source>
        <dbReference type="ARBA" id="ARBA00047995"/>
    </source>
</evidence>
<keyword evidence="9 14" id="KW-0238">DNA-binding</keyword>
<dbReference type="InterPro" id="IPR012340">
    <property type="entry name" value="NA-bd_OB-fold"/>
</dbReference>
<comment type="catalytic activity">
    <reaction evidence="13">
        <text>ATP + H2O = ADP + phosphate + H(+)</text>
        <dbReference type="Rhea" id="RHEA:13065"/>
        <dbReference type="ChEBI" id="CHEBI:15377"/>
        <dbReference type="ChEBI" id="CHEBI:15378"/>
        <dbReference type="ChEBI" id="CHEBI:30616"/>
        <dbReference type="ChEBI" id="CHEBI:43474"/>
        <dbReference type="ChEBI" id="CHEBI:456216"/>
        <dbReference type="EC" id="3.6.4.12"/>
    </reaction>
</comment>
<evidence type="ECO:0000256" key="3">
    <source>
        <dbReference type="ARBA" id="ARBA00012551"/>
    </source>
</evidence>
<evidence type="ECO:0000256" key="14">
    <source>
        <dbReference type="RuleBase" id="RU004070"/>
    </source>
</evidence>
<dbReference type="Gene3D" id="3.40.50.300">
    <property type="entry name" value="P-loop containing nucleotide triphosphate hydrolases"/>
    <property type="match status" value="1"/>
</dbReference>
<evidence type="ECO:0000256" key="6">
    <source>
        <dbReference type="ARBA" id="ARBA00022801"/>
    </source>
</evidence>
<dbReference type="RefSeq" id="XP_639313.1">
    <property type="nucleotide sequence ID" value="XM_634221.1"/>
</dbReference>
<dbReference type="PaxDb" id="44689-DDB0232350"/>
<dbReference type="GeneID" id="8623884"/>
<proteinExistence type="inferred from homology"/>
<evidence type="ECO:0000256" key="10">
    <source>
        <dbReference type="ARBA" id="ARBA00023204"/>
    </source>
</evidence>
<dbReference type="STRING" id="44689.Q54RN8"/>
<dbReference type="PhylomeDB" id="Q54RN8"/>
<dbReference type="InterPro" id="IPR001208">
    <property type="entry name" value="MCM_dom"/>
</dbReference>
<protein>
    <recommendedName>
        <fullName evidence="3">DNA helicase</fullName>
        <ecNumber evidence="3">3.6.4.12</ecNumber>
    </recommendedName>
    <alternativeName>
        <fullName evidence="12">Minichromosome maintenance 8</fullName>
    </alternativeName>
</protein>
<dbReference type="PANTHER" id="PTHR11630">
    <property type="entry name" value="DNA REPLICATION LICENSING FACTOR MCM FAMILY MEMBER"/>
    <property type="match status" value="1"/>
</dbReference>
<dbReference type="dictyBase" id="DDB_G0283009">
    <property type="gene designation" value="mcm8"/>
</dbReference>
<evidence type="ECO:0000256" key="2">
    <source>
        <dbReference type="ARBA" id="ARBA00008010"/>
    </source>
</evidence>
<dbReference type="InterPro" id="IPR033762">
    <property type="entry name" value="MCM_OB"/>
</dbReference>
<sequence length="812" mass="91402">MYNNNNNNNNTNTQIIRRNNSEGDDYVQFKSQQTIQREQSQQQQQQQQHPQLDELIGYKLYFPPKTNKIIENGDEKLNQEAILEKRHQFIQLSLPLFRDVCNETLYAPDENNTIPLDYQLLKNQIYRVEDQFEIRLRDDSEMVINCLGVVIYQVLYENVSESQRPKKKINIRIFHFEPLLQLKKLKANLIDKFVSLKGTVIRVGNVKPLVTQMQFICNKCSTRTPTQYFTEGKVTFPSNCLNHGCRGKIFEPDRSTAVTIDWQKIRIQEDADQKESSGIPKAFECEITDEMVETIVPGDIVTISGVVKVLRAEETGFQNQNKPVFLIYIDVNSIDSPKRTSGNGGKIETTSFSLKDMYGIKEIAEHPNIFKLISNSICPTIYGHELVKAGLTLALFGGSPNRSSNGSDKNKLSIRSDPHVLIVGDPGLGKSQMLTSIYHLSPRGVYVCGGYSSTTGLTVTLLREKGSGDFAIEAGALVLADQGCCCIDEFDKMTDEHPALLEAMEQQSVSIAKAGIVCNLPARTSVVAAANPVGGHYNRAKTVSENIKMSAPLLSRFDLIFILMDKPNTEKDHIISHNILNLHSNGSGVKKRKPQQSSSSSSATTNSSQYTHEEDHDKSLPLKQKLLITHGQEINLIPTVILRKYISYAKKYVSPRLSEEAIKVIQKFYLELRSKSTGSDSMPVTTRQLESLIRLAEARAKLELRETVTEQDAIDIVEIMRDSLLDTFEDEHGNIDFRRATGMSKSGLSKKYISIFNKEASKTGTSTFSKQELLQIVKEYKLPFENFNDVLEGLNNQGMILKSGNNKYTITR</sequence>
<feature type="compositionally biased region" description="Low complexity" evidence="15">
    <location>
        <begin position="595"/>
        <end position="610"/>
    </location>
</feature>
<dbReference type="Reactome" id="R-DDI-68962">
    <property type="pathway name" value="Activation of the pre-replicative complex"/>
</dbReference>
<dbReference type="EC" id="3.6.4.12" evidence="3"/>
<dbReference type="InterPro" id="IPR056875">
    <property type="entry name" value="MCM8/REC_WHD"/>
</dbReference>
<dbReference type="InParanoid" id="Q54RN8"/>
<dbReference type="SUPFAM" id="SSF50249">
    <property type="entry name" value="Nucleic acid-binding proteins"/>
    <property type="match status" value="1"/>
</dbReference>
<keyword evidence="11" id="KW-0539">Nucleus</keyword>
<dbReference type="GO" id="GO:0000724">
    <property type="term" value="P:double-strand break repair via homologous recombination"/>
    <property type="evidence" value="ECO:0007669"/>
    <property type="project" value="UniProtKB-ARBA"/>
</dbReference>
<evidence type="ECO:0000256" key="8">
    <source>
        <dbReference type="ARBA" id="ARBA00022840"/>
    </source>
</evidence>
<dbReference type="PANTHER" id="PTHR11630:SF47">
    <property type="entry name" value="DNA HELICASE MCM8"/>
    <property type="match status" value="1"/>
</dbReference>
<dbReference type="Pfam" id="PF25051">
    <property type="entry name" value="WHD_MCM8"/>
    <property type="match status" value="1"/>
</dbReference>
<comment type="caution">
    <text evidence="17">The sequence shown here is derived from an EMBL/GenBank/DDBJ whole genome shotgun (WGS) entry which is preliminary data.</text>
</comment>
<dbReference type="SMR" id="Q54RN8"/>
<keyword evidence="10" id="KW-0234">DNA repair</keyword>
<keyword evidence="4 14" id="KW-0547">Nucleotide-binding</keyword>
<evidence type="ECO:0000256" key="15">
    <source>
        <dbReference type="SAM" id="MobiDB-lite"/>
    </source>
</evidence>
<dbReference type="FunFam" id="2.20.28.10:FF:000007">
    <property type="entry name" value="DNA helicase MCM8 isoform X1"/>
    <property type="match status" value="1"/>
</dbReference>
<dbReference type="InterPro" id="IPR041562">
    <property type="entry name" value="MCM_lid"/>
</dbReference>
<dbReference type="Pfam" id="PF17207">
    <property type="entry name" value="MCM_OB"/>
    <property type="match status" value="1"/>
</dbReference>
<keyword evidence="5" id="KW-0227">DNA damage</keyword>
<evidence type="ECO:0000256" key="4">
    <source>
        <dbReference type="ARBA" id="ARBA00022741"/>
    </source>
</evidence>
<organism evidence="17 18">
    <name type="scientific">Dictyostelium discoideum</name>
    <name type="common">Social amoeba</name>
    <dbReference type="NCBI Taxonomy" id="44689"/>
    <lineage>
        <taxon>Eukaryota</taxon>
        <taxon>Amoebozoa</taxon>
        <taxon>Evosea</taxon>
        <taxon>Eumycetozoa</taxon>
        <taxon>Dictyostelia</taxon>
        <taxon>Dictyosteliales</taxon>
        <taxon>Dictyosteliaceae</taxon>
        <taxon>Dictyostelium</taxon>
    </lineage>
</organism>
<dbReference type="InterPro" id="IPR031327">
    <property type="entry name" value="MCM"/>
</dbReference>
<dbReference type="AlphaFoldDB" id="Q54RN8"/>
<dbReference type="GO" id="GO:0042555">
    <property type="term" value="C:MCM complex"/>
    <property type="evidence" value="ECO:0000250"/>
    <property type="project" value="dictyBase"/>
</dbReference>
<evidence type="ECO:0000256" key="1">
    <source>
        <dbReference type="ARBA" id="ARBA00004123"/>
    </source>
</evidence>
<evidence type="ECO:0000259" key="16">
    <source>
        <dbReference type="PROSITE" id="PS50051"/>
    </source>
</evidence>
<dbReference type="PROSITE" id="PS50051">
    <property type="entry name" value="MCM_2"/>
    <property type="match status" value="1"/>
</dbReference>
<dbReference type="GO" id="GO:0016787">
    <property type="term" value="F:hydrolase activity"/>
    <property type="evidence" value="ECO:0007669"/>
    <property type="project" value="UniProtKB-KW"/>
</dbReference>
<dbReference type="Proteomes" id="UP000002195">
    <property type="component" value="Unassembled WGS sequence"/>
</dbReference>
<dbReference type="SUPFAM" id="SSF52540">
    <property type="entry name" value="P-loop containing nucleoside triphosphate hydrolases"/>
    <property type="match status" value="1"/>
</dbReference>
<gene>
    <name evidence="17" type="primary">mcm8</name>
    <name evidence="17" type="ORF">DDB_G0283009</name>
</gene>
<dbReference type="InterPro" id="IPR003593">
    <property type="entry name" value="AAA+_ATPase"/>
</dbReference>
<dbReference type="CDD" id="cd17759">
    <property type="entry name" value="MCM8"/>
    <property type="match status" value="1"/>
</dbReference>
<feature type="domain" description="MCM C-terminal AAA(+) ATPase" evidence="16">
    <location>
        <begin position="369"/>
        <end position="579"/>
    </location>
</feature>
<dbReference type="Gene3D" id="2.40.50.140">
    <property type="entry name" value="Nucleic acid-binding proteins"/>
    <property type="match status" value="1"/>
</dbReference>
<dbReference type="FunCoup" id="Q54RN8">
    <property type="interactions" value="125"/>
</dbReference>
<reference evidence="17 18" key="1">
    <citation type="journal article" date="2005" name="Nature">
        <title>The genome of the social amoeba Dictyostelium discoideum.</title>
        <authorList>
            <consortium name="The Dictyostelium discoideum Sequencing Consortium"/>
            <person name="Eichinger L."/>
            <person name="Pachebat J.A."/>
            <person name="Glockner G."/>
            <person name="Rajandream M.A."/>
            <person name="Sucgang R."/>
            <person name="Berriman M."/>
            <person name="Song J."/>
            <person name="Olsen R."/>
            <person name="Szafranski K."/>
            <person name="Xu Q."/>
            <person name="Tunggal B."/>
            <person name="Kummerfeld S."/>
            <person name="Madera M."/>
            <person name="Konfortov B.A."/>
            <person name="Rivero F."/>
            <person name="Bankier A.T."/>
            <person name="Lehmann R."/>
            <person name="Hamlin N."/>
            <person name="Davies R."/>
            <person name="Gaudet P."/>
            <person name="Fey P."/>
            <person name="Pilcher K."/>
            <person name="Chen G."/>
            <person name="Saunders D."/>
            <person name="Sodergren E."/>
            <person name="Davis P."/>
            <person name="Kerhornou A."/>
            <person name="Nie X."/>
            <person name="Hall N."/>
            <person name="Anjard C."/>
            <person name="Hemphill L."/>
            <person name="Bason N."/>
            <person name="Farbrother P."/>
            <person name="Desany B."/>
            <person name="Just E."/>
            <person name="Morio T."/>
            <person name="Rost R."/>
            <person name="Churcher C."/>
            <person name="Cooper J."/>
            <person name="Haydock S."/>
            <person name="van Driessche N."/>
            <person name="Cronin A."/>
            <person name="Goodhead I."/>
            <person name="Muzny D."/>
            <person name="Mourier T."/>
            <person name="Pain A."/>
            <person name="Lu M."/>
            <person name="Harper D."/>
            <person name="Lindsay R."/>
            <person name="Hauser H."/>
            <person name="James K."/>
            <person name="Quiles M."/>
            <person name="Madan Babu M."/>
            <person name="Saito T."/>
            <person name="Buchrieser C."/>
            <person name="Wardroper A."/>
            <person name="Felder M."/>
            <person name="Thangavelu M."/>
            <person name="Johnson D."/>
            <person name="Knights A."/>
            <person name="Loulseged H."/>
            <person name="Mungall K."/>
            <person name="Oliver K."/>
            <person name="Price C."/>
            <person name="Quail M.A."/>
            <person name="Urushihara H."/>
            <person name="Hernandez J."/>
            <person name="Rabbinowitsch E."/>
            <person name="Steffen D."/>
            <person name="Sanders M."/>
            <person name="Ma J."/>
            <person name="Kohara Y."/>
            <person name="Sharp S."/>
            <person name="Simmonds M."/>
            <person name="Spiegler S."/>
            <person name="Tivey A."/>
            <person name="Sugano S."/>
            <person name="White B."/>
            <person name="Walker D."/>
            <person name="Woodward J."/>
            <person name="Winckler T."/>
            <person name="Tanaka Y."/>
            <person name="Shaulsky G."/>
            <person name="Schleicher M."/>
            <person name="Weinstock G."/>
            <person name="Rosenthal A."/>
            <person name="Cox E.C."/>
            <person name="Chisholm R.L."/>
            <person name="Gibbs R."/>
            <person name="Loomis W.F."/>
            <person name="Platzer M."/>
            <person name="Kay R.R."/>
            <person name="Williams J."/>
            <person name="Dear P.H."/>
            <person name="Noegel A.A."/>
            <person name="Barrell B."/>
            <person name="Kuspa A."/>
        </authorList>
    </citation>
    <scope>NUCLEOTIDE SEQUENCE [LARGE SCALE GENOMIC DNA]</scope>
    <source>
        <strain evidence="17 18">AX4</strain>
    </source>
</reference>
<dbReference type="Pfam" id="PF00493">
    <property type="entry name" value="MCM"/>
    <property type="match status" value="1"/>
</dbReference>
<dbReference type="GO" id="GO:0003678">
    <property type="term" value="F:DNA helicase activity"/>
    <property type="evidence" value="ECO:0007669"/>
    <property type="project" value="UniProtKB-EC"/>
</dbReference>
<dbReference type="HOGENOM" id="CLU_000995_7_2_1"/>
<dbReference type="Reactome" id="R-DDI-68689">
    <property type="pathway name" value="CDC6 association with the ORC:origin complex"/>
</dbReference>
<dbReference type="EMBL" id="AAFI02000049">
    <property type="protein sequence ID" value="EAL65948.1"/>
    <property type="molecule type" value="Genomic_DNA"/>
</dbReference>
<dbReference type="PRINTS" id="PR01657">
    <property type="entry name" value="MCMFAMILY"/>
</dbReference>
<dbReference type="Gene3D" id="2.20.28.10">
    <property type="match status" value="1"/>
</dbReference>
<keyword evidence="6" id="KW-0378">Hydrolase</keyword>